<keyword evidence="1" id="KW-1185">Reference proteome</keyword>
<proteinExistence type="predicted"/>
<evidence type="ECO:0000313" key="1">
    <source>
        <dbReference type="Proteomes" id="UP001652625"/>
    </source>
</evidence>
<reference evidence="2" key="1">
    <citation type="submission" date="2025-08" db="UniProtKB">
        <authorList>
            <consortium name="RefSeq"/>
        </authorList>
    </citation>
    <scope>IDENTIFICATION</scope>
</reference>
<name>A0ABM4DAL1_HYDVU</name>
<dbReference type="Proteomes" id="UP001652625">
    <property type="component" value="Chromosome 13"/>
</dbReference>
<evidence type="ECO:0000313" key="2">
    <source>
        <dbReference type="RefSeq" id="XP_065671387.1"/>
    </source>
</evidence>
<dbReference type="RefSeq" id="XP_065671387.1">
    <property type="nucleotide sequence ID" value="XM_065815315.1"/>
</dbReference>
<dbReference type="InterPro" id="IPR012337">
    <property type="entry name" value="RNaseH-like_sf"/>
</dbReference>
<dbReference type="PANTHER" id="PTHR37162">
    <property type="entry name" value="HAT FAMILY DIMERISATION DOMAINCONTAINING PROTEIN-RELATED"/>
    <property type="match status" value="1"/>
</dbReference>
<organism evidence="1 2">
    <name type="scientific">Hydra vulgaris</name>
    <name type="common">Hydra</name>
    <name type="synonym">Hydra attenuata</name>
    <dbReference type="NCBI Taxonomy" id="6087"/>
    <lineage>
        <taxon>Eukaryota</taxon>
        <taxon>Metazoa</taxon>
        <taxon>Cnidaria</taxon>
        <taxon>Hydrozoa</taxon>
        <taxon>Hydroidolina</taxon>
        <taxon>Anthoathecata</taxon>
        <taxon>Aplanulata</taxon>
        <taxon>Hydridae</taxon>
        <taxon>Hydra</taxon>
    </lineage>
</organism>
<sequence length="426" mass="48312">MSNLNQNLKKKKYSCTFNDVLQEKFSSFKKGRIDCEAECKICPSGTYISVSHKGALDLEYHLNTTKHKKCLKSVASTRPIKSFLQPKQDNLLQEKVHAVEGALAFHTVSHHQSFNSMDCVSKLHKTVYPDSKIAKEVTCARTKSEAIITSVLSPHSIDITIKDLKNIACFGLATDGSNHGSTKIFPILIQYFDPNKEGVTTKVIEIKATPDEIAETISGYIIDTLKNSNIQNKCIAFAGDNTNTNFGGINRRQGNNVLSLLKNVLNPKMLGSGCPAHVLHNCIQNGLDRGLSIDVESIILKIFNYFSIYTIRTEELKCFCNFVDVEYRQLLYHSKTRWLSLFPCVNRVLQMYLALKSYFQSQESVPVIIRNFFDDDSNEARLFFVHSLIYVFLERIVYLEKEKNSLAESIYILEEILEILTDSNNF</sequence>
<gene>
    <name evidence="2" type="primary">LOC136089342</name>
</gene>
<protein>
    <submittedName>
        <fullName evidence="2">SCAN domain-containing protein 3-like</fullName>
    </submittedName>
</protein>
<dbReference type="SUPFAM" id="SSF53098">
    <property type="entry name" value="Ribonuclease H-like"/>
    <property type="match status" value="1"/>
</dbReference>
<dbReference type="PANTHER" id="PTHR37162:SF10">
    <property type="entry name" value="DUF4371 DOMAIN-CONTAINING PROTEIN"/>
    <property type="match status" value="1"/>
</dbReference>
<accession>A0ABM4DAL1</accession>
<dbReference type="GeneID" id="136089342"/>